<protein>
    <recommendedName>
        <fullName evidence="8">Protein AATF</fullName>
    </recommendedName>
</protein>
<organism evidence="6 7">
    <name type="scientific">Apostasia shenzhenica</name>
    <dbReference type="NCBI Taxonomy" id="1088818"/>
    <lineage>
        <taxon>Eukaryota</taxon>
        <taxon>Viridiplantae</taxon>
        <taxon>Streptophyta</taxon>
        <taxon>Embryophyta</taxon>
        <taxon>Tracheophyta</taxon>
        <taxon>Spermatophyta</taxon>
        <taxon>Magnoliopsida</taxon>
        <taxon>Liliopsida</taxon>
        <taxon>Asparagales</taxon>
        <taxon>Orchidaceae</taxon>
        <taxon>Apostasioideae</taxon>
        <taxon>Apostasia</taxon>
    </lineage>
</organism>
<dbReference type="Proteomes" id="UP000236161">
    <property type="component" value="Unassembled WGS sequence"/>
</dbReference>
<dbReference type="PANTHER" id="PTHR15565">
    <property type="entry name" value="AATF PROTEIN APOPTOSIS ANTAGONIZING TRANSCRIPTION FACTOR"/>
    <property type="match status" value="1"/>
</dbReference>
<dbReference type="STRING" id="1088818.A0A2H9ZWG9"/>
<evidence type="ECO:0000256" key="2">
    <source>
        <dbReference type="SAM" id="Coils"/>
    </source>
</evidence>
<evidence type="ECO:0000259" key="4">
    <source>
        <dbReference type="Pfam" id="PF08164"/>
    </source>
</evidence>
<keyword evidence="7" id="KW-1185">Reference proteome</keyword>
<dbReference type="InterPro" id="IPR012617">
    <property type="entry name" value="AATF_C"/>
</dbReference>
<evidence type="ECO:0000313" key="7">
    <source>
        <dbReference type="Proteomes" id="UP000236161"/>
    </source>
</evidence>
<dbReference type="Pfam" id="PF08164">
    <property type="entry name" value="TRAUB"/>
    <property type="match status" value="1"/>
</dbReference>
<dbReference type="InterPro" id="IPR039223">
    <property type="entry name" value="AATF/Bfr2"/>
</dbReference>
<feature type="compositionally biased region" description="Acidic residues" evidence="3">
    <location>
        <begin position="59"/>
        <end position="69"/>
    </location>
</feature>
<feature type="coiled-coil region" evidence="2">
    <location>
        <begin position="82"/>
        <end position="116"/>
    </location>
</feature>
<dbReference type="AlphaFoldDB" id="A0A2H9ZWG9"/>
<dbReference type="OrthoDB" id="5783963at2759"/>
<feature type="region of interest" description="Disordered" evidence="3">
    <location>
        <begin position="1"/>
        <end position="69"/>
    </location>
</feature>
<feature type="domain" description="Apoptosis-antagonizing transcription factor C-terminal" evidence="4">
    <location>
        <begin position="325"/>
        <end position="370"/>
    </location>
</feature>
<dbReference type="EMBL" id="KZ453102">
    <property type="protein sequence ID" value="PKA47650.1"/>
    <property type="molecule type" value="Genomic_DNA"/>
</dbReference>
<gene>
    <name evidence="6" type="ORF">AXF42_Ash014427</name>
</gene>
<dbReference type="Pfam" id="PF13339">
    <property type="entry name" value="AATF-Che1"/>
    <property type="match status" value="1"/>
</dbReference>
<keyword evidence="2" id="KW-0175">Coiled coil</keyword>
<sequence length="370" mass="42244">MGSAFKHFKGVQNERENSLEADSDQENPINLNGVTEMETELASDQSKLNGGSESGSELEVVDAEQTDLDGVDEEVGDVYRLGKQKDVEMEGLEKEYHNLRSEEQDLLKNLKRHKDEDAIKGQAVKNQKALWDKTLEFRFLLQKSFSSSNKLPQEPARSYFCNSDTTVDQAYSDLISSTKKTLGCMLELQEILLGNNTSITQGSSTESCKDEYLSATLNSDTDEDWLKTYKLHCRITPFRNSSIDKWHRKTQVTTGAAAFRHKLNAFNQNVSDQVAGYMRDPNRMIKRMQLRRSSVDVYGSVPEECQHAREEDNGDPELLDDSEFYQQLLKEFFESCDSTPTEAAFYALKKLQPKKRKLVDRRASKSRKIR</sequence>
<comment type="similarity">
    <text evidence="1">Belongs to the AATF family.</text>
</comment>
<evidence type="ECO:0000259" key="5">
    <source>
        <dbReference type="Pfam" id="PF13339"/>
    </source>
</evidence>
<evidence type="ECO:0000256" key="3">
    <source>
        <dbReference type="SAM" id="MobiDB-lite"/>
    </source>
</evidence>
<accession>A0A2H9ZWG9</accession>
<dbReference type="PANTHER" id="PTHR15565:SF0">
    <property type="entry name" value="PROTEIN AATF"/>
    <property type="match status" value="1"/>
</dbReference>
<name>A0A2H9ZWG9_9ASPA</name>
<dbReference type="InterPro" id="IPR025160">
    <property type="entry name" value="AATF"/>
</dbReference>
<reference evidence="6 7" key="1">
    <citation type="journal article" date="2017" name="Nature">
        <title>The Apostasia genome and the evolution of orchids.</title>
        <authorList>
            <person name="Zhang G.Q."/>
            <person name="Liu K.W."/>
            <person name="Li Z."/>
            <person name="Lohaus R."/>
            <person name="Hsiao Y.Y."/>
            <person name="Niu S.C."/>
            <person name="Wang J.Y."/>
            <person name="Lin Y.C."/>
            <person name="Xu Q."/>
            <person name="Chen L.J."/>
            <person name="Yoshida K."/>
            <person name="Fujiwara S."/>
            <person name="Wang Z.W."/>
            <person name="Zhang Y.Q."/>
            <person name="Mitsuda N."/>
            <person name="Wang M."/>
            <person name="Liu G.H."/>
            <person name="Pecoraro L."/>
            <person name="Huang H.X."/>
            <person name="Xiao X.J."/>
            <person name="Lin M."/>
            <person name="Wu X.Y."/>
            <person name="Wu W.L."/>
            <person name="Chen Y.Y."/>
            <person name="Chang S.B."/>
            <person name="Sakamoto S."/>
            <person name="Ohme-Takagi M."/>
            <person name="Yagi M."/>
            <person name="Zeng S.J."/>
            <person name="Shen C.Y."/>
            <person name="Yeh C.M."/>
            <person name="Luo Y.B."/>
            <person name="Tsai W.C."/>
            <person name="Van de Peer Y."/>
            <person name="Liu Z.J."/>
        </authorList>
    </citation>
    <scope>NUCLEOTIDE SEQUENCE [LARGE SCALE GENOMIC DNA]</scope>
    <source>
        <strain evidence="7">cv. Shenzhen</strain>
        <tissue evidence="6">Stem</tissue>
    </source>
</reference>
<evidence type="ECO:0000256" key="1">
    <source>
        <dbReference type="ARBA" id="ARBA00008966"/>
    </source>
</evidence>
<dbReference type="GO" id="GO:0005730">
    <property type="term" value="C:nucleolus"/>
    <property type="evidence" value="ECO:0007669"/>
    <property type="project" value="TreeGrafter"/>
</dbReference>
<feature type="compositionally biased region" description="Polar residues" evidence="3">
    <location>
        <begin position="42"/>
        <end position="55"/>
    </location>
</feature>
<evidence type="ECO:0000313" key="6">
    <source>
        <dbReference type="EMBL" id="PKA47650.1"/>
    </source>
</evidence>
<evidence type="ECO:0008006" key="8">
    <source>
        <dbReference type="Google" id="ProtNLM"/>
    </source>
</evidence>
<proteinExistence type="inferred from homology"/>
<feature type="domain" description="AATF leucine zipper-containing" evidence="5">
    <location>
        <begin position="117"/>
        <end position="249"/>
    </location>
</feature>